<keyword evidence="2" id="KW-0813">Transport</keyword>
<gene>
    <name evidence="10" type="ORF">GCM10007977_091910</name>
</gene>
<reference evidence="10" key="2">
    <citation type="submission" date="2020-09" db="EMBL/GenBank/DDBJ databases">
        <authorList>
            <person name="Sun Q."/>
            <person name="Ohkuma M."/>
        </authorList>
    </citation>
    <scope>NUCLEOTIDE SEQUENCE</scope>
    <source>
        <strain evidence="10">JCM 19831</strain>
    </source>
</reference>
<dbReference type="Proteomes" id="UP000642070">
    <property type="component" value="Unassembled WGS sequence"/>
</dbReference>
<dbReference type="InterPro" id="IPR052157">
    <property type="entry name" value="BCAA_transport_permease"/>
</dbReference>
<dbReference type="AlphaFoldDB" id="A0A917UBF3"/>
<comment type="subcellular location">
    <subcellularLocation>
        <location evidence="1">Cell membrane</location>
        <topology evidence="1">Multi-pass membrane protein</topology>
    </subcellularLocation>
</comment>
<dbReference type="InterPro" id="IPR001851">
    <property type="entry name" value="ABC_transp_permease"/>
</dbReference>
<evidence type="ECO:0000256" key="6">
    <source>
        <dbReference type="ARBA" id="ARBA00022989"/>
    </source>
</evidence>
<dbReference type="EMBL" id="BMPI01000072">
    <property type="protein sequence ID" value="GGM76060.1"/>
    <property type="molecule type" value="Genomic_DNA"/>
</dbReference>
<feature type="transmembrane region" description="Helical" evidence="9">
    <location>
        <begin position="191"/>
        <end position="211"/>
    </location>
</feature>
<dbReference type="PANTHER" id="PTHR11795:SF451">
    <property type="entry name" value="ABC TRANSPORTER PERMEASE PROTEIN"/>
    <property type="match status" value="1"/>
</dbReference>
<dbReference type="PANTHER" id="PTHR11795">
    <property type="entry name" value="BRANCHED-CHAIN AMINO ACID TRANSPORT SYSTEM PERMEASE PROTEIN LIVH"/>
    <property type="match status" value="1"/>
</dbReference>
<dbReference type="GO" id="GO:0006865">
    <property type="term" value="P:amino acid transport"/>
    <property type="evidence" value="ECO:0007669"/>
    <property type="project" value="UniProtKB-KW"/>
</dbReference>
<proteinExistence type="inferred from homology"/>
<keyword evidence="3" id="KW-1003">Cell membrane</keyword>
<evidence type="ECO:0000256" key="1">
    <source>
        <dbReference type="ARBA" id="ARBA00004651"/>
    </source>
</evidence>
<evidence type="ECO:0000256" key="8">
    <source>
        <dbReference type="ARBA" id="ARBA00037998"/>
    </source>
</evidence>
<dbReference type="GO" id="GO:0005886">
    <property type="term" value="C:plasma membrane"/>
    <property type="evidence" value="ECO:0007669"/>
    <property type="project" value="UniProtKB-SubCell"/>
</dbReference>
<evidence type="ECO:0000256" key="3">
    <source>
        <dbReference type="ARBA" id="ARBA00022475"/>
    </source>
</evidence>
<keyword evidence="7 9" id="KW-0472">Membrane</keyword>
<feature type="transmembrane region" description="Helical" evidence="9">
    <location>
        <begin position="135"/>
        <end position="160"/>
    </location>
</feature>
<evidence type="ECO:0000256" key="7">
    <source>
        <dbReference type="ARBA" id="ARBA00023136"/>
    </source>
</evidence>
<protein>
    <submittedName>
        <fullName evidence="10">Branched-chain amino acid ABC transporter permease</fullName>
    </submittedName>
</protein>
<dbReference type="GO" id="GO:0022857">
    <property type="term" value="F:transmembrane transporter activity"/>
    <property type="evidence" value="ECO:0007669"/>
    <property type="project" value="InterPro"/>
</dbReference>
<reference evidence="10" key="1">
    <citation type="journal article" date="2014" name="Int. J. Syst. Evol. Microbiol.">
        <title>Complete genome sequence of Corynebacterium casei LMG S-19264T (=DSM 44701T), isolated from a smear-ripened cheese.</title>
        <authorList>
            <consortium name="US DOE Joint Genome Institute (JGI-PGF)"/>
            <person name="Walter F."/>
            <person name="Albersmeier A."/>
            <person name="Kalinowski J."/>
            <person name="Ruckert C."/>
        </authorList>
    </citation>
    <scope>NUCLEOTIDE SEQUENCE</scope>
    <source>
        <strain evidence="10">JCM 19831</strain>
    </source>
</reference>
<dbReference type="RefSeq" id="WP_190256407.1">
    <property type="nucleotide sequence ID" value="NZ_BMPI01000072.1"/>
</dbReference>
<name>A0A917UBF3_9ACTN</name>
<organism evidence="10 11">
    <name type="scientific">Dactylosporangium sucinum</name>
    <dbReference type="NCBI Taxonomy" id="1424081"/>
    <lineage>
        <taxon>Bacteria</taxon>
        <taxon>Bacillati</taxon>
        <taxon>Actinomycetota</taxon>
        <taxon>Actinomycetes</taxon>
        <taxon>Micromonosporales</taxon>
        <taxon>Micromonosporaceae</taxon>
        <taxon>Dactylosporangium</taxon>
    </lineage>
</organism>
<keyword evidence="5" id="KW-0029">Amino-acid transport</keyword>
<comment type="similarity">
    <text evidence="8">Belongs to the binding-protein-dependent transport system permease family. LivHM subfamily.</text>
</comment>
<evidence type="ECO:0000313" key="10">
    <source>
        <dbReference type="EMBL" id="GGM76060.1"/>
    </source>
</evidence>
<evidence type="ECO:0000256" key="4">
    <source>
        <dbReference type="ARBA" id="ARBA00022692"/>
    </source>
</evidence>
<dbReference type="Pfam" id="PF02653">
    <property type="entry name" value="BPD_transp_2"/>
    <property type="match status" value="1"/>
</dbReference>
<feature type="transmembrane region" description="Helical" evidence="9">
    <location>
        <begin position="95"/>
        <end position="115"/>
    </location>
</feature>
<feature type="transmembrane region" description="Helical" evidence="9">
    <location>
        <begin position="6"/>
        <end position="30"/>
    </location>
</feature>
<comment type="caution">
    <text evidence="10">The sequence shown here is derived from an EMBL/GenBank/DDBJ whole genome shotgun (WGS) entry which is preliminary data.</text>
</comment>
<sequence>MTRDLSTLLIGTVIDGSLYAIIGVGFVILFRSTGVINFAQGAFMALSGYLYLVAVNAGLPWAPALAAAIVMSGLIGALAYVLLFRRLVGAELFPLVIATLGLSTVLTVAMMLIWGPEIRSLPSPFQMRPLFFVGGMPVTGLDVFVVVLGVVAIGAVTWMVQGTRVGTRMRAVANSSLLSGLMRIDVHRVSALAWGLSAGLTAAAGVAYALRTTIDPVTAQGFGLVAFAAVLIGGLDSLRGAITGGFILAFVQTAAVLILGGSWSEVTAYVALLAILFTRPQGIFGSPSVVRL</sequence>
<evidence type="ECO:0000256" key="2">
    <source>
        <dbReference type="ARBA" id="ARBA00022448"/>
    </source>
</evidence>
<evidence type="ECO:0000256" key="5">
    <source>
        <dbReference type="ARBA" id="ARBA00022970"/>
    </source>
</evidence>
<evidence type="ECO:0000256" key="9">
    <source>
        <dbReference type="SAM" id="Phobius"/>
    </source>
</evidence>
<accession>A0A917UBF3</accession>
<feature type="transmembrane region" description="Helical" evidence="9">
    <location>
        <begin position="42"/>
        <end position="59"/>
    </location>
</feature>
<keyword evidence="6 9" id="KW-1133">Transmembrane helix</keyword>
<keyword evidence="4 9" id="KW-0812">Transmembrane</keyword>
<evidence type="ECO:0000313" key="11">
    <source>
        <dbReference type="Proteomes" id="UP000642070"/>
    </source>
</evidence>
<feature type="transmembrane region" description="Helical" evidence="9">
    <location>
        <begin position="65"/>
        <end position="83"/>
    </location>
</feature>
<dbReference type="CDD" id="cd06582">
    <property type="entry name" value="TM_PBP1_LivH_like"/>
    <property type="match status" value="1"/>
</dbReference>
<keyword evidence="11" id="KW-1185">Reference proteome</keyword>